<evidence type="ECO:0000313" key="1">
    <source>
        <dbReference type="EMBL" id="TGX82442.1"/>
    </source>
</evidence>
<protein>
    <submittedName>
        <fullName evidence="1">Ribonuclease P protein component</fullName>
    </submittedName>
</protein>
<accession>A0AC61QQN1</accession>
<sequence>MPCRQGKRRLMQQEAGQKHHHNRTKQKHTLKRLSLSPRLKSKSLIDELFTSKKSKSHTVYPIRMVSLDTDIAQGTAGSGGKDDCPVMVLFSVSKRHFKHAVDRNRIKRQMREAYRHCCAENKEEASGMQALVPQGKRRLIAFLWLADKHFESKKVDNAISKALEKLR</sequence>
<keyword evidence="2" id="KW-1185">Reference proteome</keyword>
<evidence type="ECO:0000313" key="2">
    <source>
        <dbReference type="Proteomes" id="UP000308886"/>
    </source>
</evidence>
<organism evidence="1 2">
    <name type="scientific">Palleniella muris</name>
    <dbReference type="NCBI Taxonomy" id="3038145"/>
    <lineage>
        <taxon>Bacteria</taxon>
        <taxon>Pseudomonadati</taxon>
        <taxon>Bacteroidota</taxon>
        <taxon>Bacteroidia</taxon>
        <taxon>Bacteroidales</taxon>
        <taxon>Prevotellaceae</taxon>
        <taxon>Palleniella</taxon>
    </lineage>
</organism>
<comment type="caution">
    <text evidence="1">The sequence shown here is derived from an EMBL/GenBank/DDBJ whole genome shotgun (WGS) entry which is preliminary data.</text>
</comment>
<reference evidence="1" key="1">
    <citation type="submission" date="2019-04" db="EMBL/GenBank/DDBJ databases">
        <title>Microbes associate with the intestines of laboratory mice.</title>
        <authorList>
            <person name="Navarre W."/>
            <person name="Wong E."/>
            <person name="Huang K."/>
            <person name="Tropini C."/>
            <person name="Ng K."/>
            <person name="Yu B."/>
        </authorList>
    </citation>
    <scope>NUCLEOTIDE SEQUENCE</scope>
    <source>
        <strain evidence="1">NM73_A23</strain>
    </source>
</reference>
<name>A0AC61QQN1_9BACT</name>
<gene>
    <name evidence="1" type="ORF">E5358_06630</name>
</gene>
<proteinExistence type="predicted"/>
<dbReference type="Proteomes" id="UP000308886">
    <property type="component" value="Unassembled WGS sequence"/>
</dbReference>
<dbReference type="EMBL" id="SRZC01000009">
    <property type="protein sequence ID" value="TGX82442.1"/>
    <property type="molecule type" value="Genomic_DNA"/>
</dbReference>